<organism evidence="1">
    <name type="scientific">uncultured Caudovirales phage</name>
    <dbReference type="NCBI Taxonomy" id="2100421"/>
    <lineage>
        <taxon>Viruses</taxon>
        <taxon>Duplodnaviria</taxon>
        <taxon>Heunggongvirae</taxon>
        <taxon>Uroviricota</taxon>
        <taxon>Caudoviricetes</taxon>
        <taxon>Peduoviridae</taxon>
        <taxon>Maltschvirus</taxon>
        <taxon>Maltschvirus maltsch</taxon>
    </lineage>
</organism>
<dbReference type="EMBL" id="LR796415">
    <property type="protein sequence ID" value="CAB4143233.1"/>
    <property type="molecule type" value="Genomic_DNA"/>
</dbReference>
<evidence type="ECO:0000313" key="1">
    <source>
        <dbReference type="EMBL" id="CAB4143233.1"/>
    </source>
</evidence>
<reference evidence="1" key="1">
    <citation type="submission" date="2020-04" db="EMBL/GenBank/DDBJ databases">
        <authorList>
            <person name="Chiriac C."/>
            <person name="Salcher M."/>
            <person name="Ghai R."/>
            <person name="Kavagutti S V."/>
        </authorList>
    </citation>
    <scope>NUCLEOTIDE SEQUENCE</scope>
</reference>
<gene>
    <name evidence="1" type="ORF">UFOVP434_100</name>
</gene>
<accession>A0A6J5MD58</accession>
<protein>
    <submittedName>
        <fullName evidence="1">Uncharacterized protein</fullName>
    </submittedName>
</protein>
<name>A0A6J5MD58_9CAUD</name>
<sequence>MNIKLLREIQELIAARTDAIIMDVFVTGNKDNNKQYKDFDCKTAGCIAGWAILLGAPEKIKEPGQIFTENYVATANSLLELEINPKTLFYPDYWPINFMKAITKKYEFDFQTFIDRDFEDTWAFRRDLYDLRHSTSENMKKYAEICSARIDWLIEKNE</sequence>
<proteinExistence type="predicted"/>